<name>A0AA38LBH2_TAXCH</name>
<reference evidence="1 2" key="1">
    <citation type="journal article" date="2021" name="Nat. Plants">
        <title>The Taxus genome provides insights into paclitaxel biosynthesis.</title>
        <authorList>
            <person name="Xiong X."/>
            <person name="Gou J."/>
            <person name="Liao Q."/>
            <person name="Li Y."/>
            <person name="Zhou Q."/>
            <person name="Bi G."/>
            <person name="Li C."/>
            <person name="Du R."/>
            <person name="Wang X."/>
            <person name="Sun T."/>
            <person name="Guo L."/>
            <person name="Liang H."/>
            <person name="Lu P."/>
            <person name="Wu Y."/>
            <person name="Zhang Z."/>
            <person name="Ro D.K."/>
            <person name="Shang Y."/>
            <person name="Huang S."/>
            <person name="Yan J."/>
        </authorList>
    </citation>
    <scope>NUCLEOTIDE SEQUENCE [LARGE SCALE GENOMIC DNA]</scope>
    <source>
        <strain evidence="1">Ta-2019</strain>
    </source>
</reference>
<evidence type="ECO:0000313" key="1">
    <source>
        <dbReference type="EMBL" id="KAH9315815.1"/>
    </source>
</evidence>
<comment type="caution">
    <text evidence="1">The sequence shown here is derived from an EMBL/GenBank/DDBJ whole genome shotgun (WGS) entry which is preliminary data.</text>
</comment>
<dbReference type="EMBL" id="JAHRHJ020000005">
    <property type="protein sequence ID" value="KAH9315815.1"/>
    <property type="molecule type" value="Genomic_DNA"/>
</dbReference>
<accession>A0AA38LBH2</accession>
<evidence type="ECO:0000313" key="2">
    <source>
        <dbReference type="Proteomes" id="UP000824469"/>
    </source>
</evidence>
<feature type="non-terminal residue" evidence="1">
    <location>
        <position position="1"/>
    </location>
</feature>
<organism evidence="1 2">
    <name type="scientific">Taxus chinensis</name>
    <name type="common">Chinese yew</name>
    <name type="synonym">Taxus wallichiana var. chinensis</name>
    <dbReference type="NCBI Taxonomy" id="29808"/>
    <lineage>
        <taxon>Eukaryota</taxon>
        <taxon>Viridiplantae</taxon>
        <taxon>Streptophyta</taxon>
        <taxon>Embryophyta</taxon>
        <taxon>Tracheophyta</taxon>
        <taxon>Spermatophyta</taxon>
        <taxon>Pinopsida</taxon>
        <taxon>Pinidae</taxon>
        <taxon>Conifers II</taxon>
        <taxon>Cupressales</taxon>
        <taxon>Taxaceae</taxon>
        <taxon>Taxus</taxon>
    </lineage>
</organism>
<feature type="non-terminal residue" evidence="1">
    <location>
        <position position="83"/>
    </location>
</feature>
<proteinExistence type="predicted"/>
<sequence>LPIKVPVNATCEVQEPDDEEFNEDLEDLKEEVDEELEELGGSQFHFLTIEGIYDEDEYDERVVEMNIESYSIMTQEKMKKRRK</sequence>
<dbReference type="AlphaFoldDB" id="A0AA38LBH2"/>
<protein>
    <submittedName>
        <fullName evidence="1">Uncharacterized protein</fullName>
    </submittedName>
</protein>
<keyword evidence="2" id="KW-1185">Reference proteome</keyword>
<dbReference type="Proteomes" id="UP000824469">
    <property type="component" value="Unassembled WGS sequence"/>
</dbReference>
<gene>
    <name evidence="1" type="ORF">KI387_024442</name>
</gene>